<dbReference type="InterPro" id="IPR036291">
    <property type="entry name" value="NAD(P)-bd_dom_sf"/>
</dbReference>
<sequence>MSGRQGMRKPRVVLVGSSKYAVGEYVAEFEKSFDFQIVEAETRQQAIDKLHESMDQHGPIQGLVLRKGAASVLGPIDASLVKPLLPSCRIVASASASFSGIDVDWMTSNQVFFCNAPDSEAESVADMAMVLMLSIIRDVSGAEAAIRSGEWNQRLVPSRDASAMTLGIVGMGRVGRRLATKASAFNMRVRYWTQRRLGIDDEASLNAHYMASLGELLSQSDVVSIHASPSEAVLGRAEFAAMKDGVLFVNTSSAAAMDIEALVDALQRGKVLRAGLDVFCGAPETERLAKSGRVLCTPEIGGETQGAMRRGEKECLENLREMFKTGRPLAAVNEVVPRQEE</sequence>
<dbReference type="PROSITE" id="PS00065">
    <property type="entry name" value="D_2_HYDROXYACID_DH_1"/>
    <property type="match status" value="1"/>
</dbReference>
<gene>
    <name evidence="6" type="ORF">CDD82_1365</name>
</gene>
<accession>A0A2C5YIM3</accession>
<name>A0A2C5YIM3_9HYPO</name>
<dbReference type="EMBL" id="NJEU01001400">
    <property type="protein sequence ID" value="PHH67556.1"/>
    <property type="molecule type" value="Genomic_DNA"/>
</dbReference>
<dbReference type="InterPro" id="IPR006139">
    <property type="entry name" value="D-isomer_2_OHA_DH_cat_dom"/>
</dbReference>
<dbReference type="AlphaFoldDB" id="A0A2C5YIM3"/>
<dbReference type="GO" id="GO:0051287">
    <property type="term" value="F:NAD binding"/>
    <property type="evidence" value="ECO:0007669"/>
    <property type="project" value="InterPro"/>
</dbReference>
<dbReference type="InterPro" id="IPR029752">
    <property type="entry name" value="D-isomer_DH_CS1"/>
</dbReference>
<dbReference type="Pfam" id="PF00389">
    <property type="entry name" value="2-Hacid_dh"/>
    <property type="match status" value="1"/>
</dbReference>
<comment type="caution">
    <text evidence="6">The sequence shown here is derived from an EMBL/GenBank/DDBJ whole genome shotgun (WGS) entry which is preliminary data.</text>
</comment>
<dbReference type="Gene3D" id="3.40.50.720">
    <property type="entry name" value="NAD(P)-binding Rossmann-like Domain"/>
    <property type="match status" value="2"/>
</dbReference>
<keyword evidence="2 3" id="KW-0560">Oxidoreductase</keyword>
<evidence type="ECO:0000256" key="1">
    <source>
        <dbReference type="ARBA" id="ARBA00005854"/>
    </source>
</evidence>
<reference evidence="6 7" key="1">
    <citation type="submission" date="2017-06" db="EMBL/GenBank/DDBJ databases">
        <title>Ant-infecting Ophiocordyceps genomes reveal a high diversity of potential behavioral manipulation genes and a possible major role for enterotoxins.</title>
        <authorList>
            <person name="De Bekker C."/>
            <person name="Evans H.C."/>
            <person name="Brachmann A."/>
            <person name="Hughes D.P."/>
        </authorList>
    </citation>
    <scope>NUCLEOTIDE SEQUENCE [LARGE SCALE GENOMIC DNA]</scope>
    <source>
        <strain evidence="6 7">1348a</strain>
    </source>
</reference>
<dbReference type="GO" id="GO:0016618">
    <property type="term" value="F:hydroxypyruvate reductase [NAD(P)H] activity"/>
    <property type="evidence" value="ECO:0007669"/>
    <property type="project" value="TreeGrafter"/>
</dbReference>
<evidence type="ECO:0000256" key="2">
    <source>
        <dbReference type="ARBA" id="ARBA00023002"/>
    </source>
</evidence>
<dbReference type="InterPro" id="IPR006140">
    <property type="entry name" value="D-isomer_DH_NAD-bd"/>
</dbReference>
<dbReference type="PANTHER" id="PTHR10996">
    <property type="entry name" value="2-HYDROXYACID DEHYDROGENASE-RELATED"/>
    <property type="match status" value="1"/>
</dbReference>
<keyword evidence="7" id="KW-1185">Reference proteome</keyword>
<dbReference type="PANTHER" id="PTHR10996:SF257">
    <property type="entry name" value="GLYOXYLATE REDUCTASE 1"/>
    <property type="match status" value="1"/>
</dbReference>
<dbReference type="GO" id="GO:0005829">
    <property type="term" value="C:cytosol"/>
    <property type="evidence" value="ECO:0007669"/>
    <property type="project" value="TreeGrafter"/>
</dbReference>
<evidence type="ECO:0000259" key="5">
    <source>
        <dbReference type="Pfam" id="PF02826"/>
    </source>
</evidence>
<protein>
    <recommendedName>
        <fullName evidence="8">D-isomer specific 2-hydroxyacid dehydrogenase NAD-binding domain-containing protein</fullName>
    </recommendedName>
</protein>
<feature type="domain" description="D-isomer specific 2-hydroxyacid dehydrogenase catalytic" evidence="4">
    <location>
        <begin position="33"/>
        <end position="333"/>
    </location>
</feature>
<evidence type="ECO:0000259" key="4">
    <source>
        <dbReference type="Pfam" id="PF00389"/>
    </source>
</evidence>
<comment type="similarity">
    <text evidence="1 3">Belongs to the D-isomer specific 2-hydroxyacid dehydrogenase family.</text>
</comment>
<dbReference type="SUPFAM" id="SSF52283">
    <property type="entry name" value="Formate/glycerate dehydrogenase catalytic domain-like"/>
    <property type="match status" value="1"/>
</dbReference>
<dbReference type="Proteomes" id="UP000224854">
    <property type="component" value="Unassembled WGS sequence"/>
</dbReference>
<evidence type="ECO:0000313" key="6">
    <source>
        <dbReference type="EMBL" id="PHH67556.1"/>
    </source>
</evidence>
<proteinExistence type="inferred from homology"/>
<feature type="domain" description="D-isomer specific 2-hydroxyacid dehydrogenase NAD-binding" evidence="5">
    <location>
        <begin position="130"/>
        <end position="300"/>
    </location>
</feature>
<evidence type="ECO:0000256" key="3">
    <source>
        <dbReference type="RuleBase" id="RU003719"/>
    </source>
</evidence>
<dbReference type="GO" id="GO:0030267">
    <property type="term" value="F:glyoxylate reductase (NADPH) activity"/>
    <property type="evidence" value="ECO:0007669"/>
    <property type="project" value="TreeGrafter"/>
</dbReference>
<evidence type="ECO:0000313" key="7">
    <source>
        <dbReference type="Proteomes" id="UP000224854"/>
    </source>
</evidence>
<dbReference type="InterPro" id="IPR050223">
    <property type="entry name" value="D-isomer_2-hydroxyacid_DH"/>
</dbReference>
<dbReference type="SUPFAM" id="SSF51735">
    <property type="entry name" value="NAD(P)-binding Rossmann-fold domains"/>
    <property type="match status" value="1"/>
</dbReference>
<dbReference type="CDD" id="cd12168">
    <property type="entry name" value="Mand_dh_like"/>
    <property type="match status" value="1"/>
</dbReference>
<organism evidence="6 7">
    <name type="scientific">Ophiocordyceps australis</name>
    <dbReference type="NCBI Taxonomy" id="1399860"/>
    <lineage>
        <taxon>Eukaryota</taxon>
        <taxon>Fungi</taxon>
        <taxon>Dikarya</taxon>
        <taxon>Ascomycota</taxon>
        <taxon>Pezizomycotina</taxon>
        <taxon>Sordariomycetes</taxon>
        <taxon>Hypocreomycetidae</taxon>
        <taxon>Hypocreales</taxon>
        <taxon>Ophiocordycipitaceae</taxon>
        <taxon>Ophiocordyceps</taxon>
    </lineage>
</organism>
<dbReference type="Pfam" id="PF02826">
    <property type="entry name" value="2-Hacid_dh_C"/>
    <property type="match status" value="1"/>
</dbReference>
<evidence type="ECO:0008006" key="8">
    <source>
        <dbReference type="Google" id="ProtNLM"/>
    </source>
</evidence>
<dbReference type="OrthoDB" id="9991913at2759"/>